<gene>
    <name evidence="2" type="ORF">FE263_06325</name>
</gene>
<feature type="transmembrane region" description="Helical" evidence="1">
    <location>
        <begin position="401"/>
        <end position="420"/>
    </location>
</feature>
<feature type="transmembrane region" description="Helical" evidence="1">
    <location>
        <begin position="44"/>
        <end position="63"/>
    </location>
</feature>
<evidence type="ECO:0008006" key="4">
    <source>
        <dbReference type="Google" id="ProtNLM"/>
    </source>
</evidence>
<reference evidence="2 3" key="1">
    <citation type="submission" date="2019-05" db="EMBL/GenBank/DDBJ databases">
        <authorList>
            <person name="Pankratov T."/>
            <person name="Grouzdev D."/>
        </authorList>
    </citation>
    <scope>NUCLEOTIDE SEQUENCE [LARGE SCALE GENOMIC DNA]</scope>
    <source>
        <strain evidence="2 3">KEBCLARHB70R</strain>
    </source>
</reference>
<proteinExistence type="predicted"/>
<protein>
    <recommendedName>
        <fullName evidence="4">Glycosyltransferase family 39 protein</fullName>
    </recommendedName>
</protein>
<feature type="transmembrane region" description="Helical" evidence="1">
    <location>
        <begin position="150"/>
        <end position="177"/>
    </location>
</feature>
<feature type="transmembrane region" description="Helical" evidence="1">
    <location>
        <begin position="124"/>
        <end position="144"/>
    </location>
</feature>
<evidence type="ECO:0000313" key="3">
    <source>
        <dbReference type="Proteomes" id="UP000305654"/>
    </source>
</evidence>
<feature type="transmembrane region" description="Helical" evidence="1">
    <location>
        <begin position="98"/>
        <end position="117"/>
    </location>
</feature>
<evidence type="ECO:0000256" key="1">
    <source>
        <dbReference type="SAM" id="Phobius"/>
    </source>
</evidence>
<feature type="transmembrane region" description="Helical" evidence="1">
    <location>
        <begin position="432"/>
        <end position="451"/>
    </location>
</feature>
<name>A0A5R9JBQ6_9PROT</name>
<keyword evidence="1" id="KW-1133">Transmembrane helix</keyword>
<keyword evidence="1" id="KW-0812">Transmembrane</keyword>
<feature type="transmembrane region" description="Helical" evidence="1">
    <location>
        <begin position="189"/>
        <end position="217"/>
    </location>
</feature>
<keyword evidence="3" id="KW-1185">Reference proteome</keyword>
<dbReference type="AlphaFoldDB" id="A0A5R9JBQ6"/>
<feature type="transmembrane region" description="Helical" evidence="1">
    <location>
        <begin position="70"/>
        <end position="92"/>
    </location>
</feature>
<accession>A0A5R9JBQ6</accession>
<dbReference type="OrthoDB" id="7238679at2"/>
<evidence type="ECO:0000313" key="2">
    <source>
        <dbReference type="EMBL" id="TLU73051.1"/>
    </source>
</evidence>
<comment type="caution">
    <text evidence="2">The sequence shown here is derived from an EMBL/GenBank/DDBJ whole genome shotgun (WGS) entry which is preliminary data.</text>
</comment>
<dbReference type="Proteomes" id="UP000305654">
    <property type="component" value="Unassembled WGS sequence"/>
</dbReference>
<dbReference type="RefSeq" id="WP_138325124.1">
    <property type="nucleotide sequence ID" value="NZ_VCDI01000002.1"/>
</dbReference>
<feature type="transmembrane region" description="Helical" evidence="1">
    <location>
        <begin position="375"/>
        <end position="394"/>
    </location>
</feature>
<sequence length="455" mass="49240">MTSGSRVRTGVMLLPCLAILLWPALLNGYPLVFADSGTYLGQAIQHYLGWDRPAFYSLFLFLLHWKISTWPIVVVQALLTLYVLGAAIRAFVPGLSPRLLLPLCAILAVLTPLPWFVDQIMPDLFTALLAILIAILVLAPAGFGRLEMPAIAGLATAMIVFHLSHIWIALGLLAILLPTRRWLGASSVLGWRGLALAASPLLAAIAMLCAVNCAAFGRLSVSPFGNVFLLARLLYDGPAEVVLERDCGTVHWHMCRYIDVLPPHRTLYPSSDDFLWEPKGPLHSLGGAKLLSLEAGSIISHALHEQPLQVLRASLSNLGHQLLLFQSGDGLHAWPGEVGPVILRNFPAGERRAFLASRQSRGVLAVPDWLRLLHVLGYVAGVVGTMACLVVGIVRRSPMALLCAAVLLCLLGNAAVTGILSGPHDRYQNRVIWLALLAPLLVAATHLSRAVRNTR</sequence>
<keyword evidence="1" id="KW-0472">Membrane</keyword>
<dbReference type="EMBL" id="VCDI01000002">
    <property type="protein sequence ID" value="TLU73051.1"/>
    <property type="molecule type" value="Genomic_DNA"/>
</dbReference>
<organism evidence="2 3">
    <name type="scientific">Lichenicoccus roseus</name>
    <dbReference type="NCBI Taxonomy" id="2683649"/>
    <lineage>
        <taxon>Bacteria</taxon>
        <taxon>Pseudomonadati</taxon>
        <taxon>Pseudomonadota</taxon>
        <taxon>Alphaproteobacteria</taxon>
        <taxon>Acetobacterales</taxon>
        <taxon>Acetobacteraceae</taxon>
        <taxon>Lichenicoccus</taxon>
    </lineage>
</organism>